<keyword evidence="9" id="KW-1185">Reference proteome</keyword>
<comment type="subcellular location">
    <subcellularLocation>
        <location evidence="1">Membrane</location>
        <topology evidence="1">Multi-pass membrane protein</topology>
    </subcellularLocation>
</comment>
<sequence length="97" mass="10417">MLTGNTITIEEAIEKMGFGPFQILITVFSGLLWLADAMELMILSVLAPAVQCQWGLSHAEAATITSVVFVGFLLGGLIWGVISDIIGRKSVSIFFTV</sequence>
<dbReference type="PANTHER" id="PTHR23511:SF5">
    <property type="entry name" value="MAJOR FACILITATOR-TYPE TRANSPORTER HXNZ-RELATED"/>
    <property type="match status" value="1"/>
</dbReference>
<dbReference type="AlphaFoldDB" id="A0AA35TQZ0"/>
<dbReference type="PANTHER" id="PTHR23511">
    <property type="entry name" value="SYNAPTIC VESICLE GLYCOPROTEIN 2"/>
    <property type="match status" value="1"/>
</dbReference>
<evidence type="ECO:0000256" key="1">
    <source>
        <dbReference type="ARBA" id="ARBA00004141"/>
    </source>
</evidence>
<feature type="transmembrane region" description="Helical" evidence="6">
    <location>
        <begin position="61"/>
        <end position="82"/>
    </location>
</feature>
<keyword evidence="2" id="KW-0813">Transport</keyword>
<proteinExistence type="predicted"/>
<name>A0AA35TQZ0_GEOBA</name>
<dbReference type="SUPFAM" id="SSF103473">
    <property type="entry name" value="MFS general substrate transporter"/>
    <property type="match status" value="1"/>
</dbReference>
<evidence type="ECO:0000256" key="5">
    <source>
        <dbReference type="ARBA" id="ARBA00023136"/>
    </source>
</evidence>
<evidence type="ECO:0000313" key="8">
    <source>
        <dbReference type="EMBL" id="CAI8052835.1"/>
    </source>
</evidence>
<dbReference type="EMBL" id="CASHTH010004044">
    <property type="protein sequence ID" value="CAI8052835.1"/>
    <property type="molecule type" value="Genomic_DNA"/>
</dbReference>
<evidence type="ECO:0000256" key="3">
    <source>
        <dbReference type="ARBA" id="ARBA00022692"/>
    </source>
</evidence>
<dbReference type="InterPro" id="IPR020846">
    <property type="entry name" value="MFS_dom"/>
</dbReference>
<organism evidence="8 9">
    <name type="scientific">Geodia barretti</name>
    <name type="common">Barrett's horny sponge</name>
    <dbReference type="NCBI Taxonomy" id="519541"/>
    <lineage>
        <taxon>Eukaryota</taxon>
        <taxon>Metazoa</taxon>
        <taxon>Porifera</taxon>
        <taxon>Demospongiae</taxon>
        <taxon>Heteroscleromorpha</taxon>
        <taxon>Tetractinellida</taxon>
        <taxon>Astrophorina</taxon>
        <taxon>Geodiidae</taxon>
        <taxon>Geodia</taxon>
    </lineage>
</organism>
<evidence type="ECO:0000256" key="6">
    <source>
        <dbReference type="SAM" id="Phobius"/>
    </source>
</evidence>
<evidence type="ECO:0000256" key="2">
    <source>
        <dbReference type="ARBA" id="ARBA00022448"/>
    </source>
</evidence>
<dbReference type="Proteomes" id="UP001174909">
    <property type="component" value="Unassembled WGS sequence"/>
</dbReference>
<gene>
    <name evidence="8" type="ORF">GBAR_LOCUS28915</name>
</gene>
<feature type="transmembrane region" description="Helical" evidence="6">
    <location>
        <begin position="23"/>
        <end position="49"/>
    </location>
</feature>
<dbReference type="PROSITE" id="PS50850">
    <property type="entry name" value="MFS"/>
    <property type="match status" value="1"/>
</dbReference>
<keyword evidence="4 6" id="KW-1133">Transmembrane helix</keyword>
<protein>
    <submittedName>
        <fullName evidence="8">Synaptic vesicle 2-related protein</fullName>
    </submittedName>
</protein>
<reference evidence="8" key="1">
    <citation type="submission" date="2023-03" db="EMBL/GenBank/DDBJ databases">
        <authorList>
            <person name="Steffen K."/>
            <person name="Cardenas P."/>
        </authorList>
    </citation>
    <scope>NUCLEOTIDE SEQUENCE</scope>
</reference>
<dbReference type="GO" id="GO:0022857">
    <property type="term" value="F:transmembrane transporter activity"/>
    <property type="evidence" value="ECO:0007669"/>
    <property type="project" value="InterPro"/>
</dbReference>
<evidence type="ECO:0000256" key="4">
    <source>
        <dbReference type="ARBA" id="ARBA00022989"/>
    </source>
</evidence>
<dbReference type="GO" id="GO:0016020">
    <property type="term" value="C:membrane"/>
    <property type="evidence" value="ECO:0007669"/>
    <property type="project" value="UniProtKB-SubCell"/>
</dbReference>
<accession>A0AA35TQZ0</accession>
<feature type="domain" description="Major facilitator superfamily (MFS) profile" evidence="7">
    <location>
        <begin position="25"/>
        <end position="97"/>
    </location>
</feature>
<keyword evidence="3 6" id="KW-0812">Transmembrane</keyword>
<comment type="caution">
    <text evidence="8">The sequence shown here is derived from an EMBL/GenBank/DDBJ whole genome shotgun (WGS) entry which is preliminary data.</text>
</comment>
<dbReference type="InterPro" id="IPR036259">
    <property type="entry name" value="MFS_trans_sf"/>
</dbReference>
<evidence type="ECO:0000259" key="7">
    <source>
        <dbReference type="PROSITE" id="PS50850"/>
    </source>
</evidence>
<keyword evidence="5 6" id="KW-0472">Membrane</keyword>
<dbReference type="Gene3D" id="1.20.1250.20">
    <property type="entry name" value="MFS general substrate transporter like domains"/>
    <property type="match status" value="1"/>
</dbReference>
<evidence type="ECO:0000313" key="9">
    <source>
        <dbReference type="Proteomes" id="UP001174909"/>
    </source>
</evidence>